<dbReference type="EC" id="3.1.2.-" evidence="4"/>
<reference evidence="5" key="1">
    <citation type="journal article" date="2019" name="Int. J. Syst. Evol. Microbiol.">
        <title>The Global Catalogue of Microorganisms (GCM) 10K type strain sequencing project: providing services to taxonomists for standard genome sequencing and annotation.</title>
        <authorList>
            <consortium name="The Broad Institute Genomics Platform"/>
            <consortium name="The Broad Institute Genome Sequencing Center for Infectious Disease"/>
            <person name="Wu L."/>
            <person name="Ma J."/>
        </authorList>
    </citation>
    <scope>NUCLEOTIDE SEQUENCE [LARGE SCALE GENOMIC DNA]</scope>
    <source>
        <strain evidence="5">KCTC 42447</strain>
    </source>
</reference>
<accession>A0ABV7T920</accession>
<evidence type="ECO:0000256" key="2">
    <source>
        <dbReference type="ARBA" id="ARBA00022801"/>
    </source>
</evidence>
<dbReference type="PANTHER" id="PTHR21660">
    <property type="entry name" value="THIOESTERASE SUPERFAMILY MEMBER-RELATED"/>
    <property type="match status" value="1"/>
</dbReference>
<comment type="similarity">
    <text evidence="1">Belongs to the thioesterase PaaI family.</text>
</comment>
<dbReference type="PANTHER" id="PTHR21660:SF1">
    <property type="entry name" value="ACYL-COENZYME A THIOESTERASE 13"/>
    <property type="match status" value="1"/>
</dbReference>
<dbReference type="GO" id="GO:0016787">
    <property type="term" value="F:hydrolase activity"/>
    <property type="evidence" value="ECO:0007669"/>
    <property type="project" value="UniProtKB-KW"/>
</dbReference>
<dbReference type="CDD" id="cd03443">
    <property type="entry name" value="PaaI_thioesterase"/>
    <property type="match status" value="1"/>
</dbReference>
<dbReference type="InterPro" id="IPR039298">
    <property type="entry name" value="ACOT13"/>
</dbReference>
<name>A0ABV7T920_9GAMM</name>
<sequence length="146" mass="15548">MTVIEKAALPADCVPEGFVPFPNPAGFVRHCGGFYIHPERKLIGVRILPEHLNPLGFAHGGFLASIVDMSIGLAFKLASDTSLPQPTITLSIDYLSPAHAGAWIEAPVEIHRRGRRVSNASCHLMDGDKLVAIGRGVFVSASQPAA</sequence>
<dbReference type="Pfam" id="PF03061">
    <property type="entry name" value="4HBT"/>
    <property type="match status" value="1"/>
</dbReference>
<dbReference type="RefSeq" id="WP_386366830.1">
    <property type="nucleotide sequence ID" value="NZ_JBHRXZ010000024.1"/>
</dbReference>
<evidence type="ECO:0000313" key="4">
    <source>
        <dbReference type="EMBL" id="MFC3609358.1"/>
    </source>
</evidence>
<protein>
    <submittedName>
        <fullName evidence="4">PaaI family thioesterase</fullName>
        <ecNumber evidence="4">3.1.2.-</ecNumber>
    </submittedName>
</protein>
<organism evidence="4 5">
    <name type="scientific">Stutzerimonas tarimensis</name>
    <dbReference type="NCBI Taxonomy" id="1507735"/>
    <lineage>
        <taxon>Bacteria</taxon>
        <taxon>Pseudomonadati</taxon>
        <taxon>Pseudomonadota</taxon>
        <taxon>Gammaproteobacteria</taxon>
        <taxon>Pseudomonadales</taxon>
        <taxon>Pseudomonadaceae</taxon>
        <taxon>Stutzerimonas</taxon>
    </lineage>
</organism>
<evidence type="ECO:0000313" key="5">
    <source>
        <dbReference type="Proteomes" id="UP001595630"/>
    </source>
</evidence>
<gene>
    <name evidence="4" type="ORF">ACFOMF_16400</name>
</gene>
<dbReference type="EMBL" id="JBHRXZ010000024">
    <property type="protein sequence ID" value="MFC3609358.1"/>
    <property type="molecule type" value="Genomic_DNA"/>
</dbReference>
<dbReference type="SUPFAM" id="SSF54637">
    <property type="entry name" value="Thioesterase/thiol ester dehydrase-isomerase"/>
    <property type="match status" value="1"/>
</dbReference>
<keyword evidence="5" id="KW-1185">Reference proteome</keyword>
<comment type="caution">
    <text evidence="4">The sequence shown here is derived from an EMBL/GenBank/DDBJ whole genome shotgun (WGS) entry which is preliminary data.</text>
</comment>
<dbReference type="InterPro" id="IPR006683">
    <property type="entry name" value="Thioestr_dom"/>
</dbReference>
<evidence type="ECO:0000259" key="3">
    <source>
        <dbReference type="Pfam" id="PF03061"/>
    </source>
</evidence>
<keyword evidence="2 4" id="KW-0378">Hydrolase</keyword>
<dbReference type="Gene3D" id="3.10.129.10">
    <property type="entry name" value="Hotdog Thioesterase"/>
    <property type="match status" value="1"/>
</dbReference>
<dbReference type="InterPro" id="IPR029069">
    <property type="entry name" value="HotDog_dom_sf"/>
</dbReference>
<evidence type="ECO:0000256" key="1">
    <source>
        <dbReference type="ARBA" id="ARBA00008324"/>
    </source>
</evidence>
<dbReference type="Proteomes" id="UP001595630">
    <property type="component" value="Unassembled WGS sequence"/>
</dbReference>
<proteinExistence type="inferred from homology"/>
<feature type="domain" description="Thioesterase" evidence="3">
    <location>
        <begin position="56"/>
        <end position="130"/>
    </location>
</feature>